<dbReference type="InterPro" id="IPR021514">
    <property type="entry name" value="DUF3176"/>
</dbReference>
<dbReference type="PANTHER" id="PTHR35394:SF5">
    <property type="entry name" value="DUF3176 DOMAIN-CONTAINING PROTEIN"/>
    <property type="match status" value="1"/>
</dbReference>
<keyword evidence="1" id="KW-0732">Signal</keyword>
<evidence type="ECO:0000313" key="2">
    <source>
        <dbReference type="EMBL" id="KAK3358195.1"/>
    </source>
</evidence>
<keyword evidence="3" id="KW-1185">Reference proteome</keyword>
<dbReference type="PANTHER" id="PTHR35394">
    <property type="entry name" value="DUF3176 DOMAIN-CONTAINING PROTEIN"/>
    <property type="match status" value="1"/>
</dbReference>
<accession>A0AAJ0MGV2</accession>
<organism evidence="2 3">
    <name type="scientific">Lasiosphaeria hispida</name>
    <dbReference type="NCBI Taxonomy" id="260671"/>
    <lineage>
        <taxon>Eukaryota</taxon>
        <taxon>Fungi</taxon>
        <taxon>Dikarya</taxon>
        <taxon>Ascomycota</taxon>
        <taxon>Pezizomycotina</taxon>
        <taxon>Sordariomycetes</taxon>
        <taxon>Sordariomycetidae</taxon>
        <taxon>Sordariales</taxon>
        <taxon>Lasiosphaeriaceae</taxon>
        <taxon>Lasiosphaeria</taxon>
    </lineage>
</organism>
<evidence type="ECO:0000256" key="1">
    <source>
        <dbReference type="SAM" id="SignalP"/>
    </source>
</evidence>
<comment type="caution">
    <text evidence="2">The sequence shown here is derived from an EMBL/GenBank/DDBJ whole genome shotgun (WGS) entry which is preliminary data.</text>
</comment>
<dbReference type="AlphaFoldDB" id="A0AAJ0MGV2"/>
<protein>
    <submittedName>
        <fullName evidence="2">Uncharacterized protein</fullName>
    </submittedName>
</protein>
<dbReference type="Proteomes" id="UP001275084">
    <property type="component" value="Unassembled WGS sequence"/>
</dbReference>
<dbReference type="EMBL" id="JAUIQD010000003">
    <property type="protein sequence ID" value="KAK3358195.1"/>
    <property type="molecule type" value="Genomic_DNA"/>
</dbReference>
<feature type="signal peptide" evidence="1">
    <location>
        <begin position="1"/>
        <end position="20"/>
    </location>
</feature>
<reference evidence="2" key="1">
    <citation type="journal article" date="2023" name="Mol. Phylogenet. Evol.">
        <title>Genome-scale phylogeny and comparative genomics of the fungal order Sordariales.</title>
        <authorList>
            <person name="Hensen N."/>
            <person name="Bonometti L."/>
            <person name="Westerberg I."/>
            <person name="Brannstrom I.O."/>
            <person name="Guillou S."/>
            <person name="Cros-Aarteil S."/>
            <person name="Calhoun S."/>
            <person name="Haridas S."/>
            <person name="Kuo A."/>
            <person name="Mondo S."/>
            <person name="Pangilinan J."/>
            <person name="Riley R."/>
            <person name="LaButti K."/>
            <person name="Andreopoulos B."/>
            <person name="Lipzen A."/>
            <person name="Chen C."/>
            <person name="Yan M."/>
            <person name="Daum C."/>
            <person name="Ng V."/>
            <person name="Clum A."/>
            <person name="Steindorff A."/>
            <person name="Ohm R.A."/>
            <person name="Martin F."/>
            <person name="Silar P."/>
            <person name="Natvig D.O."/>
            <person name="Lalanne C."/>
            <person name="Gautier V."/>
            <person name="Ament-Velasquez S.L."/>
            <person name="Kruys A."/>
            <person name="Hutchinson M.I."/>
            <person name="Powell A.J."/>
            <person name="Barry K."/>
            <person name="Miller A.N."/>
            <person name="Grigoriev I.V."/>
            <person name="Debuchy R."/>
            <person name="Gladieux P."/>
            <person name="Hiltunen Thoren M."/>
            <person name="Johannesson H."/>
        </authorList>
    </citation>
    <scope>NUCLEOTIDE SEQUENCE</scope>
    <source>
        <strain evidence="2">CBS 955.72</strain>
    </source>
</reference>
<name>A0AAJ0MGV2_9PEZI</name>
<evidence type="ECO:0000313" key="3">
    <source>
        <dbReference type="Proteomes" id="UP001275084"/>
    </source>
</evidence>
<proteinExistence type="predicted"/>
<dbReference type="Pfam" id="PF11374">
    <property type="entry name" value="DUF3176"/>
    <property type="match status" value="1"/>
</dbReference>
<sequence>MILSLSSTLAIAIILPYVPGDISLNAIVATLSIVSKSSLIFSVSAALGQLKWDWYEKEPRGLQDLETFDEASRGPLGATKLLFERPTAVGTAERVSFVDLDEVWTQRLTRPSFFPIPETPDSKYMTTLHSALWNTIGLAAFDMANFEYIYKIWNENPNGLDRMPPFTINFPTSIIGPIDLDSDNLPDLDTAPMKL</sequence>
<gene>
    <name evidence="2" type="ORF">B0T25DRAFT_580111</name>
</gene>
<reference evidence="2" key="2">
    <citation type="submission" date="2023-06" db="EMBL/GenBank/DDBJ databases">
        <authorList>
            <consortium name="Lawrence Berkeley National Laboratory"/>
            <person name="Haridas S."/>
            <person name="Hensen N."/>
            <person name="Bonometti L."/>
            <person name="Westerberg I."/>
            <person name="Brannstrom I.O."/>
            <person name="Guillou S."/>
            <person name="Cros-Aarteil S."/>
            <person name="Calhoun S."/>
            <person name="Kuo A."/>
            <person name="Mondo S."/>
            <person name="Pangilinan J."/>
            <person name="Riley R."/>
            <person name="Labutti K."/>
            <person name="Andreopoulos B."/>
            <person name="Lipzen A."/>
            <person name="Chen C."/>
            <person name="Yanf M."/>
            <person name="Daum C."/>
            <person name="Ng V."/>
            <person name="Clum A."/>
            <person name="Steindorff A."/>
            <person name="Ohm R."/>
            <person name="Martin F."/>
            <person name="Silar P."/>
            <person name="Natvig D."/>
            <person name="Lalanne C."/>
            <person name="Gautier V."/>
            <person name="Ament-Velasquez S.L."/>
            <person name="Kruys A."/>
            <person name="Hutchinson M.I."/>
            <person name="Powell A.J."/>
            <person name="Barry K."/>
            <person name="Miller A.N."/>
            <person name="Grigoriev I.V."/>
            <person name="Debuchy R."/>
            <person name="Gladieux P."/>
            <person name="Thoren M.H."/>
            <person name="Johannesson H."/>
        </authorList>
    </citation>
    <scope>NUCLEOTIDE SEQUENCE</scope>
    <source>
        <strain evidence="2">CBS 955.72</strain>
    </source>
</reference>
<feature type="chain" id="PRO_5042537341" evidence="1">
    <location>
        <begin position="21"/>
        <end position="195"/>
    </location>
</feature>